<dbReference type="PANTHER" id="PTHR18640">
    <property type="entry name" value="SOLUTE CARRIER FAMILY 10 MEMBER 7"/>
    <property type="match status" value="1"/>
</dbReference>
<dbReference type="PANTHER" id="PTHR18640:SF5">
    <property type="entry name" value="SODIUM_BILE ACID COTRANSPORTER 7"/>
    <property type="match status" value="1"/>
</dbReference>
<dbReference type="OrthoDB" id="188035at2759"/>
<feature type="transmembrane region" description="Helical" evidence="2">
    <location>
        <begin position="283"/>
        <end position="306"/>
    </location>
</feature>
<feature type="transmembrane region" description="Helical" evidence="2">
    <location>
        <begin position="219"/>
        <end position="244"/>
    </location>
</feature>
<keyword evidence="2" id="KW-0472">Membrane</keyword>
<sequence length="320" mass="35466">MDKKQSGKSLSFLWLLFGIAFVVCLSLAFSKLGGSESVLYPQITSKIAIFIVFFISGLQITYDQIVKATRNVSLMLFALFSSFVLYPLIGFLFCQIATCMPPPVSAGVVITNIFKGDEALAVTLSCIGNFIGSILTPIIIHMITHDDLTIIDASTLKNFCVLALIVLVPTIMGQLIRKRFPRLGQVQLSTVSKVCLLYIIFCGLSASFDTLPGDVMTPWTIVCLVTGVSVIYVTVFCIVTWLDNLFRFTTNKQEQIALVSSVSMKSLGTGFAILMIWSQVNVFYLYYAVVLIIFEPIQITLSILIWQNCTKKENIHESKV</sequence>
<feature type="transmembrane region" description="Helical" evidence="2">
    <location>
        <begin position="43"/>
        <end position="62"/>
    </location>
</feature>
<feature type="transmembrane region" description="Helical" evidence="2">
    <location>
        <begin position="156"/>
        <end position="176"/>
    </location>
</feature>
<dbReference type="InterPro" id="IPR038770">
    <property type="entry name" value="Na+/solute_symporter_sf"/>
</dbReference>
<accession>A0A0C2JET1</accession>
<proteinExistence type="inferred from homology"/>
<evidence type="ECO:0000313" key="4">
    <source>
        <dbReference type="Proteomes" id="UP000031668"/>
    </source>
</evidence>
<reference evidence="3 4" key="1">
    <citation type="journal article" date="2014" name="Genome Biol. Evol.">
        <title>The genome of the myxosporean Thelohanellus kitauei shows adaptations to nutrient acquisition within its fish host.</title>
        <authorList>
            <person name="Yang Y."/>
            <person name="Xiong J."/>
            <person name="Zhou Z."/>
            <person name="Huo F."/>
            <person name="Miao W."/>
            <person name="Ran C."/>
            <person name="Liu Y."/>
            <person name="Zhang J."/>
            <person name="Feng J."/>
            <person name="Wang M."/>
            <person name="Wang M."/>
            <person name="Wang L."/>
            <person name="Yao B."/>
        </authorList>
    </citation>
    <scope>NUCLEOTIDE SEQUENCE [LARGE SCALE GENOMIC DNA]</scope>
    <source>
        <strain evidence="3">Wuqing</strain>
    </source>
</reference>
<organism evidence="3 4">
    <name type="scientific">Thelohanellus kitauei</name>
    <name type="common">Myxosporean</name>
    <dbReference type="NCBI Taxonomy" id="669202"/>
    <lineage>
        <taxon>Eukaryota</taxon>
        <taxon>Metazoa</taxon>
        <taxon>Cnidaria</taxon>
        <taxon>Myxozoa</taxon>
        <taxon>Myxosporea</taxon>
        <taxon>Bivalvulida</taxon>
        <taxon>Platysporina</taxon>
        <taxon>Myxobolidae</taxon>
        <taxon>Thelohanellus</taxon>
    </lineage>
</organism>
<feature type="transmembrane region" description="Helical" evidence="2">
    <location>
        <begin position="74"/>
        <end position="98"/>
    </location>
</feature>
<name>A0A0C2JET1_THEKT</name>
<feature type="transmembrane region" description="Helical" evidence="2">
    <location>
        <begin position="188"/>
        <end position="207"/>
    </location>
</feature>
<dbReference type="Gene3D" id="1.20.1530.20">
    <property type="match status" value="1"/>
</dbReference>
<dbReference type="AlphaFoldDB" id="A0A0C2JET1"/>
<evidence type="ECO:0000313" key="3">
    <source>
        <dbReference type="EMBL" id="KII67738.1"/>
    </source>
</evidence>
<keyword evidence="2" id="KW-0812">Transmembrane</keyword>
<keyword evidence="2" id="KW-1133">Transmembrane helix</keyword>
<keyword evidence="4" id="KW-1185">Reference proteome</keyword>
<evidence type="ECO:0000256" key="1">
    <source>
        <dbReference type="ARBA" id="ARBA00006528"/>
    </source>
</evidence>
<comment type="caution">
    <text evidence="3">The sequence shown here is derived from an EMBL/GenBank/DDBJ whole genome shotgun (WGS) entry which is preliminary data.</text>
</comment>
<dbReference type="Proteomes" id="UP000031668">
    <property type="component" value="Unassembled WGS sequence"/>
</dbReference>
<evidence type="ECO:0000256" key="2">
    <source>
        <dbReference type="SAM" id="Phobius"/>
    </source>
</evidence>
<gene>
    <name evidence="3" type="ORF">RF11_01785</name>
</gene>
<protein>
    <submittedName>
        <fullName evidence="3">Sodium/bile acid cotransporter 7</fullName>
    </submittedName>
</protein>
<dbReference type="EMBL" id="JWZT01003119">
    <property type="protein sequence ID" value="KII67738.1"/>
    <property type="molecule type" value="Genomic_DNA"/>
</dbReference>
<dbReference type="InterPro" id="IPR016833">
    <property type="entry name" value="Put_Na-Bile_cotransptr"/>
</dbReference>
<comment type="similarity">
    <text evidence="1">Belongs to the bile acid:sodium symporter (BASS) (TC 2.A.28) family.</text>
</comment>
<feature type="transmembrane region" description="Helical" evidence="2">
    <location>
        <begin position="119"/>
        <end position="144"/>
    </location>
</feature>
<dbReference type="Pfam" id="PF13593">
    <property type="entry name" value="SBF_like"/>
    <property type="match status" value="1"/>
</dbReference>
<feature type="transmembrane region" description="Helical" evidence="2">
    <location>
        <begin position="12"/>
        <end position="31"/>
    </location>
</feature>
<dbReference type="GO" id="GO:0005886">
    <property type="term" value="C:plasma membrane"/>
    <property type="evidence" value="ECO:0007669"/>
    <property type="project" value="TreeGrafter"/>
</dbReference>